<dbReference type="EC" id="2.1.1.222" evidence="3"/>
<evidence type="ECO:0000256" key="1">
    <source>
        <dbReference type="ARBA" id="ARBA00022679"/>
    </source>
</evidence>
<evidence type="ECO:0000259" key="2">
    <source>
        <dbReference type="Pfam" id="PF13649"/>
    </source>
</evidence>
<proteinExistence type="predicted"/>
<dbReference type="InterPro" id="IPR029063">
    <property type="entry name" value="SAM-dependent_MTases_sf"/>
</dbReference>
<sequence length="201" mass="22349">MSTSFWDERYQAREFAYGTAPNDFLVENAAYLPPRGRLLLPADGEGRNSVWLAERGYRPTAVDFSSVGLEKARTLAAERGVAIETVHTDLTDWDWPEDTFDGVVAVFCHLPPGHRQYVHRAMLGALRPGGRLLLEAYTPDQLAYRTGGPPVEEMLYSRAALEEDFAGAAILHLEEKVRPVMEGKYHHGDGAVIQLVAERPA</sequence>
<dbReference type="EMBL" id="JBGUAW010000015">
    <property type="protein sequence ID" value="MFA9462503.1"/>
    <property type="molecule type" value="Genomic_DNA"/>
</dbReference>
<keyword evidence="1 3" id="KW-0808">Transferase</keyword>
<organism evidence="3 4">
    <name type="scientific">Thiohalorhabdus methylotrophus</name>
    <dbReference type="NCBI Taxonomy" id="3242694"/>
    <lineage>
        <taxon>Bacteria</taxon>
        <taxon>Pseudomonadati</taxon>
        <taxon>Pseudomonadota</taxon>
        <taxon>Gammaproteobacteria</taxon>
        <taxon>Thiohalorhabdales</taxon>
        <taxon>Thiohalorhabdaceae</taxon>
        <taxon>Thiohalorhabdus</taxon>
    </lineage>
</organism>
<dbReference type="Gene3D" id="3.40.50.150">
    <property type="entry name" value="Vaccinia Virus protein VP39"/>
    <property type="match status" value="1"/>
</dbReference>
<keyword evidence="4" id="KW-1185">Reference proteome</keyword>
<dbReference type="Pfam" id="PF13649">
    <property type="entry name" value="Methyltransf_25"/>
    <property type="match status" value="1"/>
</dbReference>
<evidence type="ECO:0000313" key="3">
    <source>
        <dbReference type="EMBL" id="MFA9462503.1"/>
    </source>
</evidence>
<dbReference type="RefSeq" id="WP_373657293.1">
    <property type="nucleotide sequence ID" value="NZ_JBGUAW010000015.1"/>
</dbReference>
<comment type="caution">
    <text evidence="3">The sequence shown here is derived from an EMBL/GenBank/DDBJ whole genome shotgun (WGS) entry which is preliminary data.</text>
</comment>
<dbReference type="CDD" id="cd02440">
    <property type="entry name" value="AdoMet_MTases"/>
    <property type="match status" value="1"/>
</dbReference>
<protein>
    <submittedName>
        <fullName evidence="3">Class I SAM-dependent methyltransferase</fullName>
        <ecNumber evidence="3">2.1.1.222</ecNumber>
        <ecNumber evidence="3">2.1.1.64</ecNumber>
    </submittedName>
</protein>
<dbReference type="EC" id="2.1.1.64" evidence="3"/>
<dbReference type="GO" id="GO:0032259">
    <property type="term" value="P:methylation"/>
    <property type="evidence" value="ECO:0007669"/>
    <property type="project" value="UniProtKB-KW"/>
</dbReference>
<reference evidence="3 4" key="1">
    <citation type="submission" date="2024-08" db="EMBL/GenBank/DDBJ databases">
        <title>Whole-genome sequencing of halo(alkali)philic microorganisms from hypersaline lakes.</title>
        <authorList>
            <person name="Sorokin D.Y."/>
            <person name="Merkel A.Y."/>
            <person name="Messina E."/>
            <person name="Yakimov M."/>
        </authorList>
    </citation>
    <scope>NUCLEOTIDE SEQUENCE [LARGE SCALE GENOMIC DNA]</scope>
    <source>
        <strain evidence="3 4">Cl-TMA</strain>
    </source>
</reference>
<dbReference type="PANTHER" id="PTHR43861">
    <property type="entry name" value="TRANS-ACONITATE 2-METHYLTRANSFERASE-RELATED"/>
    <property type="match status" value="1"/>
</dbReference>
<keyword evidence="3" id="KW-0489">Methyltransferase</keyword>
<dbReference type="GO" id="GO:0102208">
    <property type="term" value="F:2-polyprenyl-6-hydroxyphenol methylase activity"/>
    <property type="evidence" value="ECO:0007669"/>
    <property type="project" value="UniProtKB-EC"/>
</dbReference>
<gene>
    <name evidence="3" type="ORF">ACERLL_16975</name>
</gene>
<evidence type="ECO:0000313" key="4">
    <source>
        <dbReference type="Proteomes" id="UP001575181"/>
    </source>
</evidence>
<accession>A0ABV4U173</accession>
<feature type="domain" description="Methyltransferase" evidence="2">
    <location>
        <begin position="44"/>
        <end position="130"/>
    </location>
</feature>
<dbReference type="GO" id="GO:0061542">
    <property type="term" value="F:3-demethylubiquinol 3-O-methyltransferase activity"/>
    <property type="evidence" value="ECO:0007669"/>
    <property type="project" value="UniProtKB-EC"/>
</dbReference>
<dbReference type="SUPFAM" id="SSF53335">
    <property type="entry name" value="S-adenosyl-L-methionine-dependent methyltransferases"/>
    <property type="match status" value="1"/>
</dbReference>
<dbReference type="PANTHER" id="PTHR43861:SF3">
    <property type="entry name" value="PUTATIVE (AFU_ORTHOLOGUE AFUA_2G14390)-RELATED"/>
    <property type="match status" value="1"/>
</dbReference>
<dbReference type="InterPro" id="IPR041698">
    <property type="entry name" value="Methyltransf_25"/>
</dbReference>
<dbReference type="Proteomes" id="UP001575181">
    <property type="component" value="Unassembled WGS sequence"/>
</dbReference>
<name>A0ABV4U173_9GAMM</name>